<evidence type="ECO:0000313" key="8">
    <source>
        <dbReference type="EMBL" id="GAP08351.1"/>
    </source>
</evidence>
<dbReference type="InterPro" id="IPR005720">
    <property type="entry name" value="Dihydroorotate_DH_cat"/>
</dbReference>
<dbReference type="GO" id="GO:0004152">
    <property type="term" value="F:dihydroorotate dehydrogenase activity"/>
    <property type="evidence" value="ECO:0007669"/>
    <property type="project" value="InterPro"/>
</dbReference>
<dbReference type="Gene3D" id="3.20.20.70">
    <property type="entry name" value="Aldolase class I"/>
    <property type="match status" value="1"/>
</dbReference>
<comment type="cofactor">
    <cofactor evidence="1">
        <name>FMN</name>
        <dbReference type="ChEBI" id="CHEBI:58210"/>
    </cofactor>
</comment>
<evidence type="ECO:0000313" key="9">
    <source>
        <dbReference type="EMBL" id="HCE16934.1"/>
    </source>
</evidence>
<dbReference type="InterPro" id="IPR013785">
    <property type="entry name" value="Aldolase_TIM"/>
</dbReference>
<evidence type="ECO:0000313" key="10">
    <source>
        <dbReference type="Proteomes" id="UP000253922"/>
    </source>
</evidence>
<evidence type="ECO:0000256" key="5">
    <source>
        <dbReference type="ARBA" id="ARBA00022975"/>
    </source>
</evidence>
<dbReference type="RefSeq" id="WP_062195889.1">
    <property type="nucleotide sequence ID" value="NZ_DF967966.1"/>
</dbReference>
<reference evidence="10" key="2">
    <citation type="submission" date="2015-07" db="EMBL/GenBank/DDBJ databases">
        <title>Draft Genome Sequences of Anaerolinea thermolimosa IMO-1, Bellilinea caldifistulae GOMI-1, Leptolinea tardivitalis YMTK-2, Levilinea saccharolytica KIBI-1,Longilinea arvoryzae KOME-1, Previously Described as Members of the Anaerolineaceae (Chloroflexi).</title>
        <authorList>
            <person name="Sekiguchi Y."/>
            <person name="Ohashi A."/>
            <person name="Matsuura N."/>
            <person name="Tourlousse M.D."/>
        </authorList>
    </citation>
    <scope>NUCLEOTIDE SEQUENCE [LARGE SCALE GENOMIC DNA]</scope>
    <source>
        <strain evidence="10">IMO-1</strain>
    </source>
</reference>
<dbReference type="GO" id="GO:0006207">
    <property type="term" value="P:'de novo' pyrimidine nucleobase biosynthetic process"/>
    <property type="evidence" value="ECO:0007669"/>
    <property type="project" value="TreeGrafter"/>
</dbReference>
<feature type="domain" description="Dihydroorotate dehydrogenase catalytic" evidence="7">
    <location>
        <begin position="84"/>
        <end position="290"/>
    </location>
</feature>
<keyword evidence="6" id="KW-0560">Oxidoreductase</keyword>
<dbReference type="NCBIfam" id="NF005741">
    <property type="entry name" value="PRK07565.1"/>
    <property type="match status" value="1"/>
</dbReference>
<protein>
    <submittedName>
        <fullName evidence="8 9">Dihydroorotate dehydrogenase</fullName>
    </submittedName>
</protein>
<evidence type="ECO:0000256" key="1">
    <source>
        <dbReference type="ARBA" id="ARBA00001917"/>
    </source>
</evidence>
<dbReference type="Pfam" id="PF01180">
    <property type="entry name" value="DHO_dh"/>
    <property type="match status" value="1"/>
</dbReference>
<gene>
    <name evidence="8" type="ORF">ATHL_03253</name>
    <name evidence="9" type="ORF">DEQ80_03655</name>
</gene>
<dbReference type="EMBL" id="DPBP01000018">
    <property type="protein sequence ID" value="HCE16934.1"/>
    <property type="molecule type" value="Genomic_DNA"/>
</dbReference>
<keyword evidence="10" id="KW-1185">Reference proteome</keyword>
<keyword evidence="4" id="KW-0288">FMN</keyword>
<dbReference type="AlphaFoldDB" id="A0A3D1JER5"/>
<comment type="pathway">
    <text evidence="2">Pyrimidine metabolism; UMP biosynthesis via de novo pathway.</text>
</comment>
<evidence type="ECO:0000256" key="2">
    <source>
        <dbReference type="ARBA" id="ARBA00004725"/>
    </source>
</evidence>
<dbReference type="PANTHER" id="PTHR48109">
    <property type="entry name" value="DIHYDROOROTATE DEHYDROGENASE (QUINONE), MITOCHONDRIAL-RELATED"/>
    <property type="match status" value="1"/>
</dbReference>
<evidence type="ECO:0000256" key="6">
    <source>
        <dbReference type="ARBA" id="ARBA00023002"/>
    </source>
</evidence>
<dbReference type="OrthoDB" id="9794954at2"/>
<evidence type="ECO:0000259" key="7">
    <source>
        <dbReference type="Pfam" id="PF01180"/>
    </source>
</evidence>
<evidence type="ECO:0000256" key="4">
    <source>
        <dbReference type="ARBA" id="ARBA00022643"/>
    </source>
</evidence>
<reference evidence="8" key="1">
    <citation type="journal article" date="2015" name="Genome Announc.">
        <title>Draft Genome Sequences of Anaerolinea thermolimosa IMO-1, Bellilinea caldifistulae GOMI-1, Leptolinea tardivitalis YMTK-2, Levilinea saccharolytica KIBI-1, Longilinea arvoryzae KOME-1, Previously Described as Members of the Class Anaerolineae (Chloroflexi).</title>
        <authorList>
            <person name="Matsuura N."/>
            <person name="Tourlousse M.D."/>
            <person name="Ohashi A."/>
            <person name="Hugenholtz P."/>
            <person name="Sekiguchi Y."/>
        </authorList>
    </citation>
    <scope>NUCLEOTIDE SEQUENCE</scope>
    <source>
        <strain evidence="8">IMO-1</strain>
    </source>
</reference>
<dbReference type="InterPro" id="IPR012135">
    <property type="entry name" value="Dihydroorotate_DH_1_2"/>
</dbReference>
<dbReference type="GO" id="GO:0044205">
    <property type="term" value="P:'de novo' UMP biosynthetic process"/>
    <property type="evidence" value="ECO:0007669"/>
    <property type="project" value="UniProtKB-UniPathway"/>
</dbReference>
<dbReference type="STRING" id="229919.GCA_001050195_03192"/>
<organism evidence="9 11">
    <name type="scientific">Anaerolinea thermolimosa</name>
    <dbReference type="NCBI Taxonomy" id="229919"/>
    <lineage>
        <taxon>Bacteria</taxon>
        <taxon>Bacillati</taxon>
        <taxon>Chloroflexota</taxon>
        <taxon>Anaerolineae</taxon>
        <taxon>Anaerolineales</taxon>
        <taxon>Anaerolineaceae</taxon>
        <taxon>Anaerolinea</taxon>
    </lineage>
</organism>
<dbReference type="Proteomes" id="UP000253922">
    <property type="component" value="Unassembled WGS sequence"/>
</dbReference>
<dbReference type="PIRSF" id="PIRSF000164">
    <property type="entry name" value="DHO_oxidase"/>
    <property type="match status" value="1"/>
</dbReference>
<keyword evidence="5" id="KW-0665">Pyrimidine biosynthesis</keyword>
<keyword evidence="3" id="KW-0285">Flavoprotein</keyword>
<dbReference type="Proteomes" id="UP000264141">
    <property type="component" value="Unassembled WGS sequence"/>
</dbReference>
<evidence type="ECO:0000256" key="3">
    <source>
        <dbReference type="ARBA" id="ARBA00022630"/>
    </source>
</evidence>
<dbReference type="SUPFAM" id="SSF51395">
    <property type="entry name" value="FMN-linked oxidoreductases"/>
    <property type="match status" value="1"/>
</dbReference>
<dbReference type="GO" id="GO:0005737">
    <property type="term" value="C:cytoplasm"/>
    <property type="evidence" value="ECO:0007669"/>
    <property type="project" value="InterPro"/>
</dbReference>
<evidence type="ECO:0000313" key="11">
    <source>
        <dbReference type="Proteomes" id="UP000264141"/>
    </source>
</evidence>
<proteinExistence type="predicted"/>
<dbReference type="EMBL" id="DF967966">
    <property type="protein sequence ID" value="GAP08351.1"/>
    <property type="molecule type" value="Genomic_DNA"/>
</dbReference>
<dbReference type="PANTHER" id="PTHR48109:SF3">
    <property type="entry name" value="SLL0744 PROTEIN"/>
    <property type="match status" value="1"/>
</dbReference>
<sequence>MPDLTTTYLGLQLKNPVVASASPISKKLEGIQRLEEAGASAVVMYSLFEEQITHESLALDHFLNRGTETFAESLTYFPDLERYNIGPEDYLELIHKAKQKVSIPVIGSLNGVSTGGWVEYARKIEEAGADALELNVYYLVTDPAITGAELEQNYIELVRNVRAQVRIPLAVKLSPFFTSLPNLAAQLASAGANGLVLFNRFMQPDLDIETLEVTPNLQLSTSAELRLPLRWIAILYGRVACDFALTSGVHTGQDVLKAMMAGANVAMLASELLQNGIGRISEILGEMTAWMEQYEYESIQQMHGSMSQKNVAEPAAYERANYMKALQSFDNKKLY</sequence>
<dbReference type="InterPro" id="IPR050074">
    <property type="entry name" value="DHO_dehydrogenase"/>
</dbReference>
<accession>A0A3D1JER5</accession>
<reference evidence="9 11" key="3">
    <citation type="journal article" date="2018" name="Nat. Biotechnol.">
        <title>A standardized bacterial taxonomy based on genome phylogeny substantially revises the tree of life.</title>
        <authorList>
            <person name="Parks D.H."/>
            <person name="Chuvochina M."/>
            <person name="Waite D.W."/>
            <person name="Rinke C."/>
            <person name="Skarshewski A."/>
            <person name="Chaumeil P.A."/>
            <person name="Hugenholtz P."/>
        </authorList>
    </citation>
    <scope>NUCLEOTIDE SEQUENCE [LARGE SCALE GENOMIC DNA]</scope>
    <source>
        <strain evidence="9">UBA8781</strain>
    </source>
</reference>
<dbReference type="CDD" id="cd04739">
    <property type="entry name" value="DHOD_like"/>
    <property type="match status" value="1"/>
</dbReference>
<dbReference type="UniPathway" id="UPA00070"/>
<name>A0A3D1JER5_9CHLR</name>